<sequence length="105" mass="12228">MLLTNQWKIGSKSPVIHKEAQQDDPKQRKPDISRAANLLGWKPKVSMRDGLLETIDFFKHELDYEKTKMEEEKLKYSLKDGNYMREALKQLNTAHPSYAPVPVDE</sequence>
<dbReference type="InterPro" id="IPR044516">
    <property type="entry name" value="UXS-like"/>
</dbReference>
<feature type="compositionally biased region" description="Basic and acidic residues" evidence="5">
    <location>
        <begin position="16"/>
        <end position="30"/>
    </location>
</feature>
<organism evidence="6 7">
    <name type="scientific">Parascaris equorum</name>
    <name type="common">Equine roundworm</name>
    <dbReference type="NCBI Taxonomy" id="6256"/>
    <lineage>
        <taxon>Eukaryota</taxon>
        <taxon>Metazoa</taxon>
        <taxon>Ecdysozoa</taxon>
        <taxon>Nematoda</taxon>
        <taxon>Chromadorea</taxon>
        <taxon>Rhabditida</taxon>
        <taxon>Spirurina</taxon>
        <taxon>Ascaridomorpha</taxon>
        <taxon>Ascaridoidea</taxon>
        <taxon>Ascarididae</taxon>
        <taxon>Parascaris</taxon>
    </lineage>
</organism>
<dbReference type="PANTHER" id="PTHR43078">
    <property type="entry name" value="UDP-GLUCURONIC ACID DECARBOXYLASE-RELATED"/>
    <property type="match status" value="1"/>
</dbReference>
<evidence type="ECO:0000256" key="5">
    <source>
        <dbReference type="SAM" id="MobiDB-lite"/>
    </source>
</evidence>
<keyword evidence="2" id="KW-0210">Decarboxylase</keyword>
<dbReference type="GO" id="GO:0048040">
    <property type="term" value="F:UDP-glucuronate decarboxylase activity"/>
    <property type="evidence" value="ECO:0007669"/>
    <property type="project" value="TreeGrafter"/>
</dbReference>
<reference evidence="7" key="1">
    <citation type="submission" date="2022-11" db="UniProtKB">
        <authorList>
            <consortium name="WormBaseParasite"/>
        </authorList>
    </citation>
    <scope>IDENTIFICATION</scope>
</reference>
<dbReference type="GO" id="GO:0070403">
    <property type="term" value="F:NAD+ binding"/>
    <property type="evidence" value="ECO:0007669"/>
    <property type="project" value="InterPro"/>
</dbReference>
<protein>
    <submittedName>
        <fullName evidence="7">UDP-glucuronate decarboxylase</fullName>
    </submittedName>
</protein>
<evidence type="ECO:0000256" key="2">
    <source>
        <dbReference type="ARBA" id="ARBA00022793"/>
    </source>
</evidence>
<dbReference type="WBParaSite" id="PEQ_0000745801-mRNA-1">
    <property type="protein sequence ID" value="PEQ_0000745801-mRNA-1"/>
    <property type="gene ID" value="PEQ_0000745801"/>
</dbReference>
<dbReference type="Gene3D" id="3.90.25.10">
    <property type="entry name" value="UDP-galactose 4-epimerase, domain 1"/>
    <property type="match status" value="1"/>
</dbReference>
<feature type="region of interest" description="Disordered" evidence="5">
    <location>
        <begin position="1"/>
        <end position="30"/>
    </location>
</feature>
<keyword evidence="4" id="KW-0456">Lyase</keyword>
<evidence type="ECO:0000256" key="4">
    <source>
        <dbReference type="ARBA" id="ARBA00023239"/>
    </source>
</evidence>
<evidence type="ECO:0000256" key="1">
    <source>
        <dbReference type="ARBA" id="ARBA00001911"/>
    </source>
</evidence>
<comment type="cofactor">
    <cofactor evidence="1">
        <name>NAD(+)</name>
        <dbReference type="ChEBI" id="CHEBI:57540"/>
    </cofactor>
</comment>
<evidence type="ECO:0000313" key="6">
    <source>
        <dbReference type="Proteomes" id="UP000887564"/>
    </source>
</evidence>
<proteinExistence type="predicted"/>
<dbReference type="Proteomes" id="UP000887564">
    <property type="component" value="Unplaced"/>
</dbReference>
<dbReference type="InterPro" id="IPR036291">
    <property type="entry name" value="NAD(P)-bd_dom_sf"/>
</dbReference>
<keyword evidence="6" id="KW-1185">Reference proteome</keyword>
<dbReference type="PANTHER" id="PTHR43078:SF6">
    <property type="entry name" value="UDP-GLUCURONIC ACID DECARBOXYLASE 1"/>
    <property type="match status" value="1"/>
</dbReference>
<dbReference type="SUPFAM" id="SSF51735">
    <property type="entry name" value="NAD(P)-binding Rossmann-fold domains"/>
    <property type="match status" value="1"/>
</dbReference>
<keyword evidence="3" id="KW-0520">NAD</keyword>
<accession>A0A914RRK1</accession>
<dbReference type="GO" id="GO:0042732">
    <property type="term" value="P:D-xylose metabolic process"/>
    <property type="evidence" value="ECO:0007669"/>
    <property type="project" value="InterPro"/>
</dbReference>
<name>A0A914RRK1_PAREQ</name>
<dbReference type="GO" id="GO:0005737">
    <property type="term" value="C:cytoplasm"/>
    <property type="evidence" value="ECO:0007669"/>
    <property type="project" value="TreeGrafter"/>
</dbReference>
<evidence type="ECO:0000256" key="3">
    <source>
        <dbReference type="ARBA" id="ARBA00023027"/>
    </source>
</evidence>
<dbReference type="AlphaFoldDB" id="A0A914RRK1"/>
<evidence type="ECO:0000313" key="7">
    <source>
        <dbReference type="WBParaSite" id="PEQ_0000745801-mRNA-1"/>
    </source>
</evidence>